<comment type="caution">
    <text evidence="4">The sequence shown here is derived from an EMBL/GenBank/DDBJ whole genome shotgun (WGS) entry which is preliminary data.</text>
</comment>
<dbReference type="Gene3D" id="3.30.470.20">
    <property type="entry name" value="ATP-grasp fold, B domain"/>
    <property type="match status" value="1"/>
</dbReference>
<dbReference type="PROSITE" id="PS50975">
    <property type="entry name" value="ATP_GRASP"/>
    <property type="match status" value="1"/>
</dbReference>
<feature type="region of interest" description="Disordered" evidence="2">
    <location>
        <begin position="137"/>
        <end position="158"/>
    </location>
</feature>
<dbReference type="Proteomes" id="UP001500831">
    <property type="component" value="Unassembled WGS sequence"/>
</dbReference>
<dbReference type="InterPro" id="IPR056855">
    <property type="entry name" value="ATP-grasp_IQCH"/>
</dbReference>
<evidence type="ECO:0000259" key="3">
    <source>
        <dbReference type="PROSITE" id="PS50975"/>
    </source>
</evidence>
<protein>
    <submittedName>
        <fullName evidence="4">Peptide ligase PGM1-related protein</fullName>
    </submittedName>
</protein>
<sequence length="513" mass="54686">MKAWFTPHMITKIPFGERQSRLSIFEPDEGTLLVIPSLSLPQDELRRITGALCYEERLLFLLLTLRSPGVDVIYLTSTPVDGAIVDYYLGFLDDPDEARTRLQMISLDDPHTHPLSEALLRRPDVIARIRAALGGRTGNRSGAGGGSGAGTGNVDVGGGVGGERVGERVGKDAWMVPFVVSEYEERLAEILSLPIYGPATSLAHLGSKSGGRVIGEEAGVPVVRGFADLRSLTEVEHAARALSPAGRLMVKLNNSYSGLGNAIVTADGRPLAASPTSFSAADENWTTFAEKIAERGAVIEEFLEDRPLRSPSALARITPGGVYDVVATHEQVLGGPNGDVYQGCAFPARPEYRAQLSACAERIARALAARGVVGLFGVDFFAVKTDGGYRTLLCEINLRIGGTTHPFGAALLTTGGSYDPGSGTLMCGDQPKYYVATDNCSAPCLRGRTPGEVVKMVHDEGLGFDRDRRTGNVLHLLGAIPEFGKLGFTSIGNSAEEAAELHRRTLRTLCPPA</sequence>
<dbReference type="InterPro" id="IPR041356">
    <property type="entry name" value="PGM1_C"/>
</dbReference>
<name>A0ABN3W2W5_9ACTN</name>
<keyword evidence="1" id="KW-0547">Nucleotide-binding</keyword>
<keyword evidence="1" id="KW-0067">ATP-binding</keyword>
<proteinExistence type="predicted"/>
<keyword evidence="5" id="KW-1185">Reference proteome</keyword>
<dbReference type="SUPFAM" id="SSF56059">
    <property type="entry name" value="Glutathione synthetase ATP-binding domain-like"/>
    <property type="match status" value="1"/>
</dbReference>
<dbReference type="Pfam" id="PF18105">
    <property type="entry name" value="PGM1_C"/>
    <property type="match status" value="1"/>
</dbReference>
<evidence type="ECO:0000256" key="2">
    <source>
        <dbReference type="SAM" id="MobiDB-lite"/>
    </source>
</evidence>
<organism evidence="4 5">
    <name type="scientific">Streptosporangium fragile</name>
    <dbReference type="NCBI Taxonomy" id="46186"/>
    <lineage>
        <taxon>Bacteria</taxon>
        <taxon>Bacillati</taxon>
        <taxon>Actinomycetota</taxon>
        <taxon>Actinomycetes</taxon>
        <taxon>Streptosporangiales</taxon>
        <taxon>Streptosporangiaceae</taxon>
        <taxon>Streptosporangium</taxon>
    </lineage>
</organism>
<reference evidence="4 5" key="1">
    <citation type="journal article" date="2019" name="Int. J. Syst. Evol. Microbiol.">
        <title>The Global Catalogue of Microorganisms (GCM) 10K type strain sequencing project: providing services to taxonomists for standard genome sequencing and annotation.</title>
        <authorList>
            <consortium name="The Broad Institute Genomics Platform"/>
            <consortium name="The Broad Institute Genome Sequencing Center for Infectious Disease"/>
            <person name="Wu L."/>
            <person name="Ma J."/>
        </authorList>
    </citation>
    <scope>NUCLEOTIDE SEQUENCE [LARGE SCALE GENOMIC DNA]</scope>
    <source>
        <strain evidence="4 5">JCM 6242</strain>
    </source>
</reference>
<evidence type="ECO:0000256" key="1">
    <source>
        <dbReference type="PROSITE-ProRule" id="PRU00409"/>
    </source>
</evidence>
<dbReference type="InterPro" id="IPR038752">
    <property type="entry name" value="IQCH"/>
</dbReference>
<evidence type="ECO:0000313" key="4">
    <source>
        <dbReference type="EMBL" id="GAA2884856.1"/>
    </source>
</evidence>
<keyword evidence="4" id="KW-0436">Ligase</keyword>
<feature type="domain" description="ATP-grasp" evidence="3">
    <location>
        <begin position="212"/>
        <end position="427"/>
    </location>
</feature>
<accession>A0ABN3W2W5</accession>
<gene>
    <name evidence="4" type="ORF">GCM10010517_48370</name>
</gene>
<evidence type="ECO:0000313" key="5">
    <source>
        <dbReference type="Proteomes" id="UP001500831"/>
    </source>
</evidence>
<dbReference type="PANTHER" id="PTHR14465">
    <property type="entry name" value="IQ DOMAIN-CONTAINING PROTEIN H"/>
    <property type="match status" value="1"/>
</dbReference>
<dbReference type="Pfam" id="PF24923">
    <property type="entry name" value="ATP-grasp_IQCH"/>
    <property type="match status" value="1"/>
</dbReference>
<dbReference type="PANTHER" id="PTHR14465:SF0">
    <property type="entry name" value="IQ DOMAIN-CONTAINING PROTEIN H"/>
    <property type="match status" value="1"/>
</dbReference>
<dbReference type="InterPro" id="IPR011761">
    <property type="entry name" value="ATP-grasp"/>
</dbReference>
<dbReference type="EMBL" id="BAAAVI010000037">
    <property type="protein sequence ID" value="GAA2884856.1"/>
    <property type="molecule type" value="Genomic_DNA"/>
</dbReference>
<dbReference type="GO" id="GO:0016874">
    <property type="term" value="F:ligase activity"/>
    <property type="evidence" value="ECO:0007669"/>
    <property type="project" value="UniProtKB-KW"/>
</dbReference>